<dbReference type="EMBL" id="CAAALY010056253">
    <property type="protein sequence ID" value="VEL22411.1"/>
    <property type="molecule type" value="Genomic_DNA"/>
</dbReference>
<protein>
    <submittedName>
        <fullName evidence="3">Uncharacterized protein</fullName>
    </submittedName>
</protein>
<reference evidence="3" key="1">
    <citation type="submission" date="2018-11" db="EMBL/GenBank/DDBJ databases">
        <authorList>
            <consortium name="Pathogen Informatics"/>
        </authorList>
    </citation>
    <scope>NUCLEOTIDE SEQUENCE</scope>
</reference>
<feature type="signal peptide" evidence="2">
    <location>
        <begin position="1"/>
        <end position="16"/>
    </location>
</feature>
<comment type="caution">
    <text evidence="3">The sequence shown here is derived from an EMBL/GenBank/DDBJ whole genome shotgun (WGS) entry which is preliminary data.</text>
</comment>
<feature type="chain" id="PRO_5018545077" evidence="2">
    <location>
        <begin position="17"/>
        <end position="271"/>
    </location>
</feature>
<feature type="region of interest" description="Disordered" evidence="1">
    <location>
        <begin position="199"/>
        <end position="240"/>
    </location>
</feature>
<accession>A0A3S5BFJ7</accession>
<evidence type="ECO:0000313" key="3">
    <source>
        <dbReference type="EMBL" id="VEL22411.1"/>
    </source>
</evidence>
<keyword evidence="4" id="KW-1185">Reference proteome</keyword>
<dbReference type="AlphaFoldDB" id="A0A3S5BFJ7"/>
<feature type="compositionally biased region" description="Basic and acidic residues" evidence="1">
    <location>
        <begin position="220"/>
        <end position="233"/>
    </location>
</feature>
<gene>
    <name evidence="3" type="ORF">PXEA_LOCUS15851</name>
</gene>
<sequence length="271" mass="29336">MCGPLLGCVLPASVASLEPACSREPVCADMQTMLGQLHRQGDQRVHSFAGKVCRRPSASKGLGTGDERTEALAFAGTIQPQLPSLCWPRNRRARPLRPRQPRGRPGLACRHFCTPSSRALRLVARSAVWIDKLPILPPSTNHSEGQLCFRLSRRGDNLTADGQCRLASRPGFKVRLNLSAGSACFGGNDERATTLSALLETAPGRQRRRTGAGGGVRGGRVHDGTDGPDRSGPEQESPSAQSGVGIFYIFRLVVKPYIYAYTRTHAHRSMT</sequence>
<name>A0A3S5BFJ7_9PLAT</name>
<evidence type="ECO:0000256" key="2">
    <source>
        <dbReference type="SAM" id="SignalP"/>
    </source>
</evidence>
<evidence type="ECO:0000256" key="1">
    <source>
        <dbReference type="SAM" id="MobiDB-lite"/>
    </source>
</evidence>
<proteinExistence type="predicted"/>
<organism evidence="3 4">
    <name type="scientific">Protopolystoma xenopodis</name>
    <dbReference type="NCBI Taxonomy" id="117903"/>
    <lineage>
        <taxon>Eukaryota</taxon>
        <taxon>Metazoa</taxon>
        <taxon>Spiralia</taxon>
        <taxon>Lophotrochozoa</taxon>
        <taxon>Platyhelminthes</taxon>
        <taxon>Monogenea</taxon>
        <taxon>Polyopisthocotylea</taxon>
        <taxon>Polystomatidea</taxon>
        <taxon>Polystomatidae</taxon>
        <taxon>Protopolystoma</taxon>
    </lineage>
</organism>
<dbReference type="Proteomes" id="UP000784294">
    <property type="component" value="Unassembled WGS sequence"/>
</dbReference>
<keyword evidence="2" id="KW-0732">Signal</keyword>
<evidence type="ECO:0000313" key="4">
    <source>
        <dbReference type="Proteomes" id="UP000784294"/>
    </source>
</evidence>